<evidence type="ECO:0008006" key="2">
    <source>
        <dbReference type="Google" id="ProtNLM"/>
    </source>
</evidence>
<comment type="caution">
    <text evidence="1">The sequence shown here is derived from an EMBL/GenBank/DDBJ whole genome shotgun (WGS) entry which is preliminary data.</text>
</comment>
<evidence type="ECO:0000313" key="1">
    <source>
        <dbReference type="EMBL" id="GAH03337.1"/>
    </source>
</evidence>
<gene>
    <name evidence="1" type="ORF">S01H4_37872</name>
</gene>
<accession>X1C7H7</accession>
<dbReference type="EMBL" id="BART01020374">
    <property type="protein sequence ID" value="GAH03337.1"/>
    <property type="molecule type" value="Genomic_DNA"/>
</dbReference>
<name>X1C7H7_9ZZZZ</name>
<dbReference type="AlphaFoldDB" id="X1C7H7"/>
<protein>
    <recommendedName>
        <fullName evidence="2">Phage protein</fullName>
    </recommendedName>
</protein>
<organism evidence="1">
    <name type="scientific">marine sediment metagenome</name>
    <dbReference type="NCBI Taxonomy" id="412755"/>
    <lineage>
        <taxon>unclassified sequences</taxon>
        <taxon>metagenomes</taxon>
        <taxon>ecological metagenomes</taxon>
    </lineage>
</organism>
<proteinExistence type="predicted"/>
<sequence>MMKLTAYYYREQKMLLLQKADYVEDGGYIEIKGNVHNVFEIPTGGGNPELIKSCTSLDEAMSVMELLK</sequence>
<reference evidence="1" key="1">
    <citation type="journal article" date="2014" name="Front. Microbiol.">
        <title>High frequency of phylogenetically diverse reductive dehalogenase-homologous genes in deep subseafloor sedimentary metagenomes.</title>
        <authorList>
            <person name="Kawai M."/>
            <person name="Futagami T."/>
            <person name="Toyoda A."/>
            <person name="Takaki Y."/>
            <person name="Nishi S."/>
            <person name="Hori S."/>
            <person name="Arai W."/>
            <person name="Tsubouchi T."/>
            <person name="Morono Y."/>
            <person name="Uchiyama I."/>
            <person name="Ito T."/>
            <person name="Fujiyama A."/>
            <person name="Inagaki F."/>
            <person name="Takami H."/>
        </authorList>
    </citation>
    <scope>NUCLEOTIDE SEQUENCE</scope>
    <source>
        <strain evidence="1">Expedition CK06-06</strain>
    </source>
</reference>